<dbReference type="Pfam" id="PF04978">
    <property type="entry name" value="MST"/>
    <property type="match status" value="1"/>
</dbReference>
<dbReference type="OrthoDB" id="4548523at2"/>
<dbReference type="RefSeq" id="WP_150403489.1">
    <property type="nucleotide sequence ID" value="NZ_VXLC01000008.1"/>
</dbReference>
<accession>A0A5N0ECL1</accession>
<name>A0A5N0ECL1_9NOCA</name>
<protein>
    <submittedName>
        <fullName evidence="1">DinB family protein</fullName>
    </submittedName>
</protein>
<evidence type="ECO:0000313" key="1">
    <source>
        <dbReference type="EMBL" id="KAA8887158.1"/>
    </source>
</evidence>
<dbReference type="EMBL" id="VXLC01000008">
    <property type="protein sequence ID" value="KAA8887158.1"/>
    <property type="molecule type" value="Genomic_DNA"/>
</dbReference>
<reference evidence="1 2" key="1">
    <citation type="submission" date="2019-09" db="EMBL/GenBank/DDBJ databases">
        <authorList>
            <person name="Wang X."/>
        </authorList>
    </citation>
    <scope>NUCLEOTIDE SEQUENCE [LARGE SCALE GENOMIC DNA]</scope>
    <source>
        <strain evidence="1 2">CICC 11023</strain>
    </source>
</reference>
<dbReference type="SUPFAM" id="SSF109854">
    <property type="entry name" value="DinB/YfiT-like putative metalloenzymes"/>
    <property type="match status" value="1"/>
</dbReference>
<organism evidence="1 2">
    <name type="scientific">Nocardia colli</name>
    <dbReference type="NCBI Taxonomy" id="2545717"/>
    <lineage>
        <taxon>Bacteria</taxon>
        <taxon>Bacillati</taxon>
        <taxon>Actinomycetota</taxon>
        <taxon>Actinomycetes</taxon>
        <taxon>Mycobacteriales</taxon>
        <taxon>Nocardiaceae</taxon>
        <taxon>Nocardia</taxon>
    </lineage>
</organism>
<dbReference type="InterPro" id="IPR007061">
    <property type="entry name" value="MST-like"/>
</dbReference>
<evidence type="ECO:0000313" key="2">
    <source>
        <dbReference type="Proteomes" id="UP000323876"/>
    </source>
</evidence>
<dbReference type="Proteomes" id="UP000323876">
    <property type="component" value="Unassembled WGS sequence"/>
</dbReference>
<dbReference type="InterPro" id="IPR034660">
    <property type="entry name" value="DinB/YfiT-like"/>
</dbReference>
<sequence length="170" mass="19475">MESGQRSEPPQVAGEYETLVGFLEFQRDTLDWKCSGLSVEQLRRRAVPPSALSLLGLIRHLTDVERTWFARVFEGDQAPPLYWGANSVDDTDFVVEHADVDESIRLWRKECARSRDIVAGCRELDKVGVRYPTGESYTLRWILTHMIEEYARHNGHADLLREIIDGQTGE</sequence>
<gene>
    <name evidence="1" type="ORF">F3087_19840</name>
</gene>
<keyword evidence="2" id="KW-1185">Reference proteome</keyword>
<comment type="caution">
    <text evidence="1">The sequence shown here is derived from an EMBL/GenBank/DDBJ whole genome shotgun (WGS) entry which is preliminary data.</text>
</comment>
<dbReference type="Gene3D" id="1.20.120.450">
    <property type="entry name" value="dinb family like domain"/>
    <property type="match status" value="1"/>
</dbReference>
<dbReference type="AlphaFoldDB" id="A0A5N0ECL1"/>
<proteinExistence type="predicted"/>